<reference evidence="2 3" key="1">
    <citation type="journal article" date="2013" name="Curr. Biol.">
        <title>The Genome of the Foraminiferan Reticulomyxa filosa.</title>
        <authorList>
            <person name="Glockner G."/>
            <person name="Hulsmann N."/>
            <person name="Schleicher M."/>
            <person name="Noegel A.A."/>
            <person name="Eichinger L."/>
            <person name="Gallinger C."/>
            <person name="Pawlowski J."/>
            <person name="Sierra R."/>
            <person name="Euteneuer U."/>
            <person name="Pillet L."/>
            <person name="Moustafa A."/>
            <person name="Platzer M."/>
            <person name="Groth M."/>
            <person name="Szafranski K."/>
            <person name="Schliwa M."/>
        </authorList>
    </citation>
    <scope>NUCLEOTIDE SEQUENCE [LARGE SCALE GENOMIC DNA]</scope>
</reference>
<sequence length="265" mass="30296">MSHRGINLSFNQHVPKFLQGQSLLANPSNQKFDIFLNPFQKSSDKDETEKEMVYVKPVIVNLDEYTSEKSNLTALQKEQLEGIVSKGGNVEERKPIDFDNASEEEIREYFAKKKNVPETIKEVKQNGVNKQKNEEEEEVEAEAEAEAEAETSDSKPKKKSGIRFTHRSVNFSRFLETEIKRLKETANTNDTDNKTNDSTAVDLQCQKDSSFSDPNRFYPPSKATKLKFKKQKKLAHDDDTNAFDTLFGQEESLPNTEKEPVAEHK</sequence>
<dbReference type="EMBL" id="ASPP01012021">
    <property type="protein sequence ID" value="ETO21009.1"/>
    <property type="molecule type" value="Genomic_DNA"/>
</dbReference>
<comment type="caution">
    <text evidence="2">The sequence shown here is derived from an EMBL/GenBank/DDBJ whole genome shotgun (WGS) entry which is preliminary data.</text>
</comment>
<name>X6N5J2_RETFI</name>
<feature type="region of interest" description="Disordered" evidence="1">
    <location>
        <begin position="125"/>
        <end position="163"/>
    </location>
</feature>
<feature type="compositionally biased region" description="Polar residues" evidence="1">
    <location>
        <begin position="198"/>
        <end position="213"/>
    </location>
</feature>
<feature type="compositionally biased region" description="Basic and acidic residues" evidence="1">
    <location>
        <begin position="256"/>
        <end position="265"/>
    </location>
</feature>
<organism evidence="2 3">
    <name type="scientific">Reticulomyxa filosa</name>
    <dbReference type="NCBI Taxonomy" id="46433"/>
    <lineage>
        <taxon>Eukaryota</taxon>
        <taxon>Sar</taxon>
        <taxon>Rhizaria</taxon>
        <taxon>Retaria</taxon>
        <taxon>Foraminifera</taxon>
        <taxon>Monothalamids</taxon>
        <taxon>Reticulomyxidae</taxon>
        <taxon>Reticulomyxa</taxon>
    </lineage>
</organism>
<keyword evidence="3" id="KW-1185">Reference proteome</keyword>
<evidence type="ECO:0000313" key="2">
    <source>
        <dbReference type="EMBL" id="ETO21009.1"/>
    </source>
</evidence>
<protein>
    <submittedName>
        <fullName evidence="2">Uncharacterized protein</fullName>
    </submittedName>
</protein>
<gene>
    <name evidence="2" type="ORF">RFI_16195</name>
</gene>
<feature type="region of interest" description="Disordered" evidence="1">
    <location>
        <begin position="183"/>
        <end position="222"/>
    </location>
</feature>
<dbReference type="AlphaFoldDB" id="X6N5J2"/>
<accession>X6N5J2</accession>
<evidence type="ECO:0000313" key="3">
    <source>
        <dbReference type="Proteomes" id="UP000023152"/>
    </source>
</evidence>
<dbReference type="Proteomes" id="UP000023152">
    <property type="component" value="Unassembled WGS sequence"/>
</dbReference>
<feature type="compositionally biased region" description="Acidic residues" evidence="1">
    <location>
        <begin position="134"/>
        <end position="151"/>
    </location>
</feature>
<proteinExistence type="predicted"/>
<feature type="region of interest" description="Disordered" evidence="1">
    <location>
        <begin position="239"/>
        <end position="265"/>
    </location>
</feature>
<evidence type="ECO:0000256" key="1">
    <source>
        <dbReference type="SAM" id="MobiDB-lite"/>
    </source>
</evidence>